<dbReference type="EMBL" id="QFPN01000011">
    <property type="protein sequence ID" value="PZQ11645.1"/>
    <property type="molecule type" value="Genomic_DNA"/>
</dbReference>
<evidence type="ECO:0000313" key="2">
    <source>
        <dbReference type="EMBL" id="PZQ11645.1"/>
    </source>
</evidence>
<reference evidence="2 3" key="1">
    <citation type="submission" date="2017-08" db="EMBL/GenBank/DDBJ databases">
        <title>Infants hospitalized years apart are colonized by the same room-sourced microbial strains.</title>
        <authorList>
            <person name="Brooks B."/>
            <person name="Olm M.R."/>
            <person name="Firek B.A."/>
            <person name="Baker R."/>
            <person name="Thomas B.C."/>
            <person name="Morowitz M.J."/>
            <person name="Banfield J.F."/>
        </authorList>
    </citation>
    <scope>NUCLEOTIDE SEQUENCE [LARGE SCALE GENOMIC DNA]</scope>
    <source>
        <strain evidence="2">S2_005_003_R2_43</strain>
    </source>
</reference>
<feature type="transmembrane region" description="Helical" evidence="1">
    <location>
        <begin position="37"/>
        <end position="55"/>
    </location>
</feature>
<organism evidence="2 3">
    <name type="scientific">Ancylobacter novellus</name>
    <name type="common">Thiobacillus novellus</name>
    <dbReference type="NCBI Taxonomy" id="921"/>
    <lineage>
        <taxon>Bacteria</taxon>
        <taxon>Pseudomonadati</taxon>
        <taxon>Pseudomonadota</taxon>
        <taxon>Alphaproteobacteria</taxon>
        <taxon>Hyphomicrobiales</taxon>
        <taxon>Xanthobacteraceae</taxon>
        <taxon>Ancylobacter</taxon>
    </lineage>
</organism>
<sequence>MKGGVSEILIAVVLAAIATFIVADLAGGFGTFPNERWAAAIAMMCLAVWIGPGLLRRYTGNANAALKAVALWLALIAAVALLYVYGKDFLVSIGVNVP</sequence>
<name>A0A2W5K972_ANCNO</name>
<proteinExistence type="predicted"/>
<evidence type="ECO:0000313" key="3">
    <source>
        <dbReference type="Proteomes" id="UP000249577"/>
    </source>
</evidence>
<gene>
    <name evidence="2" type="ORF">DI565_18075</name>
</gene>
<protein>
    <submittedName>
        <fullName evidence="2">Uncharacterized protein</fullName>
    </submittedName>
</protein>
<keyword evidence="1" id="KW-0812">Transmembrane</keyword>
<keyword evidence="1" id="KW-1133">Transmembrane helix</keyword>
<evidence type="ECO:0000256" key="1">
    <source>
        <dbReference type="SAM" id="Phobius"/>
    </source>
</evidence>
<feature type="transmembrane region" description="Helical" evidence="1">
    <location>
        <begin position="64"/>
        <end position="85"/>
    </location>
</feature>
<comment type="caution">
    <text evidence="2">The sequence shown here is derived from an EMBL/GenBank/DDBJ whole genome shotgun (WGS) entry which is preliminary data.</text>
</comment>
<feature type="transmembrane region" description="Helical" evidence="1">
    <location>
        <begin position="7"/>
        <end position="31"/>
    </location>
</feature>
<dbReference type="Proteomes" id="UP000249577">
    <property type="component" value="Unassembled WGS sequence"/>
</dbReference>
<keyword evidence="1" id="KW-0472">Membrane</keyword>
<dbReference type="AlphaFoldDB" id="A0A2W5K972"/>
<accession>A0A2W5K972</accession>